<gene>
    <name evidence="2" type="ORF">L201_004057</name>
</gene>
<reference evidence="2 3" key="1">
    <citation type="submission" date="2024-01" db="EMBL/GenBank/DDBJ databases">
        <title>Comparative genomics of Cryptococcus and Kwoniella reveals pathogenesis evolution and contrasting modes of karyotype evolution via chromosome fusion or intercentromeric recombination.</title>
        <authorList>
            <person name="Coelho M.A."/>
            <person name="David-Palma M."/>
            <person name="Shea T."/>
            <person name="Bowers K."/>
            <person name="McGinley-Smith S."/>
            <person name="Mohammad A.W."/>
            <person name="Gnirke A."/>
            <person name="Yurkov A.M."/>
            <person name="Nowrousian M."/>
            <person name="Sun S."/>
            <person name="Cuomo C.A."/>
            <person name="Heitman J."/>
        </authorList>
    </citation>
    <scope>NUCLEOTIDE SEQUENCE [LARGE SCALE GENOMIC DNA]</scope>
    <source>
        <strain evidence="2 3">CBS 6074</strain>
    </source>
</reference>
<sequence>MAPRIPFFNRSRQSRGQGDVQQYEQPQGHYDNQAPPPQPGLLSYMPPVGDEGEDSPPSGDYVSPYESNT</sequence>
<dbReference type="EMBL" id="CP144102">
    <property type="protein sequence ID" value="WWC89139.1"/>
    <property type="molecule type" value="Genomic_DNA"/>
</dbReference>
<evidence type="ECO:0000313" key="2">
    <source>
        <dbReference type="EMBL" id="WWC89139.1"/>
    </source>
</evidence>
<protein>
    <submittedName>
        <fullName evidence="2">Uncharacterized protein</fullName>
    </submittedName>
</protein>
<feature type="region of interest" description="Disordered" evidence="1">
    <location>
        <begin position="1"/>
        <end position="69"/>
    </location>
</feature>
<dbReference type="GeneID" id="91094727"/>
<dbReference type="RefSeq" id="XP_066075902.1">
    <property type="nucleotide sequence ID" value="XM_066219805.1"/>
</dbReference>
<accession>A0AAX4JWH7</accession>
<dbReference type="AlphaFoldDB" id="A0AAX4JWH7"/>
<evidence type="ECO:0000256" key="1">
    <source>
        <dbReference type="SAM" id="MobiDB-lite"/>
    </source>
</evidence>
<organism evidence="2 3">
    <name type="scientific">Kwoniella dendrophila CBS 6074</name>
    <dbReference type="NCBI Taxonomy" id="1295534"/>
    <lineage>
        <taxon>Eukaryota</taxon>
        <taxon>Fungi</taxon>
        <taxon>Dikarya</taxon>
        <taxon>Basidiomycota</taxon>
        <taxon>Agaricomycotina</taxon>
        <taxon>Tremellomycetes</taxon>
        <taxon>Tremellales</taxon>
        <taxon>Cryptococcaceae</taxon>
        <taxon>Kwoniella</taxon>
    </lineage>
</organism>
<dbReference type="Proteomes" id="UP001355207">
    <property type="component" value="Chromosome 5"/>
</dbReference>
<keyword evidence="3" id="KW-1185">Reference proteome</keyword>
<evidence type="ECO:0000313" key="3">
    <source>
        <dbReference type="Proteomes" id="UP001355207"/>
    </source>
</evidence>
<name>A0AAX4JWH7_9TREE</name>
<feature type="compositionally biased region" description="Polar residues" evidence="1">
    <location>
        <begin position="10"/>
        <end position="25"/>
    </location>
</feature>
<proteinExistence type="predicted"/>